<evidence type="ECO:0000256" key="1">
    <source>
        <dbReference type="ARBA" id="ARBA00022617"/>
    </source>
</evidence>
<evidence type="ECO:0000256" key="3">
    <source>
        <dbReference type="ARBA" id="ARBA00023004"/>
    </source>
</evidence>
<reference evidence="7 8" key="1">
    <citation type="submission" date="2024-08" db="EMBL/GenBank/DDBJ databases">
        <authorList>
            <person name="Lu H."/>
        </authorList>
    </citation>
    <scope>NUCLEOTIDE SEQUENCE [LARGE SCALE GENOMIC DNA]</scope>
    <source>
        <strain evidence="7 8">BYS78W</strain>
    </source>
</reference>
<keyword evidence="8" id="KW-1185">Reference proteome</keyword>
<protein>
    <submittedName>
        <fullName evidence="7">C-type cytochrome</fullName>
    </submittedName>
</protein>
<accession>A0ABW7H736</accession>
<dbReference type="SUPFAM" id="SSF46626">
    <property type="entry name" value="Cytochrome c"/>
    <property type="match status" value="1"/>
</dbReference>
<evidence type="ECO:0000259" key="6">
    <source>
        <dbReference type="PROSITE" id="PS51007"/>
    </source>
</evidence>
<keyword evidence="3 4" id="KW-0408">Iron</keyword>
<dbReference type="EMBL" id="JBIGIC010000001">
    <property type="protein sequence ID" value="MFG6485711.1"/>
    <property type="molecule type" value="Genomic_DNA"/>
</dbReference>
<evidence type="ECO:0000313" key="7">
    <source>
        <dbReference type="EMBL" id="MFG6485711.1"/>
    </source>
</evidence>
<name>A0ABW7H736_9BURK</name>
<organism evidence="7 8">
    <name type="scientific">Pelomonas candidula</name>
    <dbReference type="NCBI Taxonomy" id="3299025"/>
    <lineage>
        <taxon>Bacteria</taxon>
        <taxon>Pseudomonadati</taxon>
        <taxon>Pseudomonadota</taxon>
        <taxon>Betaproteobacteria</taxon>
        <taxon>Burkholderiales</taxon>
        <taxon>Sphaerotilaceae</taxon>
        <taxon>Roseateles</taxon>
    </lineage>
</organism>
<evidence type="ECO:0000313" key="8">
    <source>
        <dbReference type="Proteomes" id="UP001606134"/>
    </source>
</evidence>
<evidence type="ECO:0000256" key="4">
    <source>
        <dbReference type="PROSITE-ProRule" id="PRU00433"/>
    </source>
</evidence>
<comment type="caution">
    <text evidence="7">The sequence shown here is derived from an EMBL/GenBank/DDBJ whole genome shotgun (WGS) entry which is preliminary data.</text>
</comment>
<gene>
    <name evidence="7" type="ORF">ACG04R_03445</name>
</gene>
<dbReference type="Proteomes" id="UP001606134">
    <property type="component" value="Unassembled WGS sequence"/>
</dbReference>
<sequence length="128" mass="13364">MTSRTISLLAIAMATLPAWGAPAADDATMLKLASGSGCMTCHHIEPGAKGPDGLAPIGPAWRDVAARYRGTPGAADQLTRTVMAGSNPYSSHWKGKVSGLAMPPNEVAIKEADARQLVDWILKLDAVK</sequence>
<dbReference type="RefSeq" id="WP_394406464.1">
    <property type="nucleotide sequence ID" value="NZ_JBIGIC010000001.1"/>
</dbReference>
<keyword evidence="2 4" id="KW-0479">Metal-binding</keyword>
<keyword evidence="5" id="KW-0732">Signal</keyword>
<evidence type="ECO:0000256" key="5">
    <source>
        <dbReference type="SAM" id="SignalP"/>
    </source>
</evidence>
<dbReference type="InterPro" id="IPR009056">
    <property type="entry name" value="Cyt_c-like_dom"/>
</dbReference>
<dbReference type="PROSITE" id="PS51007">
    <property type="entry name" value="CYTC"/>
    <property type="match status" value="1"/>
</dbReference>
<feature type="chain" id="PRO_5045655946" evidence="5">
    <location>
        <begin position="24"/>
        <end position="128"/>
    </location>
</feature>
<feature type="signal peptide" evidence="5">
    <location>
        <begin position="1"/>
        <end position="23"/>
    </location>
</feature>
<dbReference type="InterPro" id="IPR036909">
    <property type="entry name" value="Cyt_c-like_dom_sf"/>
</dbReference>
<dbReference type="Pfam" id="PF00034">
    <property type="entry name" value="Cytochrom_C"/>
    <property type="match status" value="1"/>
</dbReference>
<keyword evidence="1 4" id="KW-0349">Heme</keyword>
<feature type="domain" description="Cytochrome c" evidence="6">
    <location>
        <begin position="21"/>
        <end position="125"/>
    </location>
</feature>
<evidence type="ECO:0000256" key="2">
    <source>
        <dbReference type="ARBA" id="ARBA00022723"/>
    </source>
</evidence>
<proteinExistence type="predicted"/>
<dbReference type="Gene3D" id="1.10.760.10">
    <property type="entry name" value="Cytochrome c-like domain"/>
    <property type="match status" value="1"/>
</dbReference>